<feature type="non-terminal residue" evidence="1">
    <location>
        <position position="1"/>
    </location>
</feature>
<accession>A0A413IH54</accession>
<name>A0A413IH54_9BACT</name>
<protein>
    <submittedName>
        <fullName evidence="1">Uncharacterized protein</fullName>
    </submittedName>
</protein>
<dbReference type="EMBL" id="QSCR01000094">
    <property type="protein sequence ID" value="RGY10144.1"/>
    <property type="molecule type" value="Genomic_DNA"/>
</dbReference>
<reference evidence="1 2" key="1">
    <citation type="submission" date="2018-08" db="EMBL/GenBank/DDBJ databases">
        <title>A genome reference for cultivated species of the human gut microbiota.</title>
        <authorList>
            <person name="Zou Y."/>
            <person name="Xue W."/>
            <person name="Luo G."/>
        </authorList>
    </citation>
    <scope>NUCLEOTIDE SEQUENCE [LARGE SCALE GENOMIC DNA]</scope>
    <source>
        <strain evidence="1 2">OF02-7</strain>
    </source>
</reference>
<dbReference type="AlphaFoldDB" id="A0A413IH54"/>
<evidence type="ECO:0000313" key="1">
    <source>
        <dbReference type="EMBL" id="RGY10144.1"/>
    </source>
</evidence>
<proteinExistence type="predicted"/>
<gene>
    <name evidence="1" type="ORF">DXA50_20470</name>
</gene>
<comment type="caution">
    <text evidence="1">The sequence shown here is derived from an EMBL/GenBank/DDBJ whole genome shotgun (WGS) entry which is preliminary data.</text>
</comment>
<sequence>AVESGAGAAGRGFHSFSAFKRAMGNAAEGNQWHHIVGQHADNIRKFGAESIHNTNNLVEIPKELHYKINGYYNSKPLELGGLTVRDWLKTQSFEAQYEYGLDIVQKALNGTL</sequence>
<dbReference type="RefSeq" id="WP_220395884.1">
    <property type="nucleotide sequence ID" value="NZ_QSCR01000094.1"/>
</dbReference>
<dbReference type="Proteomes" id="UP000286063">
    <property type="component" value="Unassembled WGS sequence"/>
</dbReference>
<organism evidence="1 2">
    <name type="scientific">Butyricimonas virosa</name>
    <dbReference type="NCBI Taxonomy" id="544645"/>
    <lineage>
        <taxon>Bacteria</taxon>
        <taxon>Pseudomonadati</taxon>
        <taxon>Bacteroidota</taxon>
        <taxon>Bacteroidia</taxon>
        <taxon>Bacteroidales</taxon>
        <taxon>Odoribacteraceae</taxon>
        <taxon>Butyricimonas</taxon>
    </lineage>
</organism>
<evidence type="ECO:0000313" key="2">
    <source>
        <dbReference type="Proteomes" id="UP000286063"/>
    </source>
</evidence>